<feature type="chain" id="PRO_5008627502" evidence="1">
    <location>
        <begin position="24"/>
        <end position="104"/>
    </location>
</feature>
<reference evidence="2 3" key="1">
    <citation type="submission" date="2013-07" db="EMBL/GenBank/DDBJ databases">
        <title>The Genome Sequence of Cryptococcus heveanensis BCC8398.</title>
        <authorList>
            <consortium name="The Broad Institute Genome Sequencing Platform"/>
            <person name="Cuomo C."/>
            <person name="Litvintseva A."/>
            <person name="Chen Y."/>
            <person name="Heitman J."/>
            <person name="Sun S."/>
            <person name="Springer D."/>
            <person name="Dromer F."/>
            <person name="Young S.K."/>
            <person name="Zeng Q."/>
            <person name="Gargeya S."/>
            <person name="Fitzgerald M."/>
            <person name="Abouelleil A."/>
            <person name="Alvarado L."/>
            <person name="Berlin A.M."/>
            <person name="Chapman S.B."/>
            <person name="Dewar J."/>
            <person name="Goldberg J."/>
            <person name="Griggs A."/>
            <person name="Gujja S."/>
            <person name="Hansen M."/>
            <person name="Howarth C."/>
            <person name="Imamovic A."/>
            <person name="Larimer J."/>
            <person name="McCowan C."/>
            <person name="Murphy C."/>
            <person name="Pearson M."/>
            <person name="Priest M."/>
            <person name="Roberts A."/>
            <person name="Saif S."/>
            <person name="Shea T."/>
            <person name="Sykes S."/>
            <person name="Wortman J."/>
            <person name="Nusbaum C."/>
            <person name="Birren B."/>
        </authorList>
    </citation>
    <scope>NUCLEOTIDE SEQUENCE [LARGE SCALE GENOMIC DNA]</scope>
    <source>
        <strain evidence="2 3">BCC8398</strain>
    </source>
</reference>
<dbReference type="Proteomes" id="UP000092666">
    <property type="component" value="Unassembled WGS sequence"/>
</dbReference>
<name>A0A1B9H0R8_9TREE</name>
<organism evidence="2 3">
    <name type="scientific">Kwoniella heveanensis BCC8398</name>
    <dbReference type="NCBI Taxonomy" id="1296120"/>
    <lineage>
        <taxon>Eukaryota</taxon>
        <taxon>Fungi</taxon>
        <taxon>Dikarya</taxon>
        <taxon>Basidiomycota</taxon>
        <taxon>Agaricomycotina</taxon>
        <taxon>Tremellomycetes</taxon>
        <taxon>Tremellales</taxon>
        <taxon>Cryptococcaceae</taxon>
        <taxon>Kwoniella</taxon>
    </lineage>
</organism>
<gene>
    <name evidence="2" type="ORF">I316_01468</name>
</gene>
<accession>A0A1B9H0R8</accession>
<feature type="signal peptide" evidence="1">
    <location>
        <begin position="1"/>
        <end position="23"/>
    </location>
</feature>
<sequence>MFTFPRKFQLLFLLVALVSMISATAAAAAGARDAASPWTPNAYADNAAAAAHADPFHFKRASSNKVNRRAQMSNAERLRLGMPLKKPVIWGADGRQVKLSDGGK</sequence>
<evidence type="ECO:0000313" key="3">
    <source>
        <dbReference type="Proteomes" id="UP000092666"/>
    </source>
</evidence>
<dbReference type="AlphaFoldDB" id="A0A1B9H0R8"/>
<evidence type="ECO:0000313" key="2">
    <source>
        <dbReference type="EMBL" id="OCF36871.1"/>
    </source>
</evidence>
<keyword evidence="3" id="KW-1185">Reference proteome</keyword>
<protein>
    <submittedName>
        <fullName evidence="2">Uncharacterized protein</fullName>
    </submittedName>
</protein>
<proteinExistence type="predicted"/>
<reference evidence="3" key="2">
    <citation type="submission" date="2013-12" db="EMBL/GenBank/DDBJ databases">
        <title>Evolution of pathogenesis and genome organization in the Tremellales.</title>
        <authorList>
            <person name="Cuomo C."/>
            <person name="Litvintseva A."/>
            <person name="Heitman J."/>
            <person name="Chen Y."/>
            <person name="Sun S."/>
            <person name="Springer D."/>
            <person name="Dromer F."/>
            <person name="Young S."/>
            <person name="Zeng Q."/>
            <person name="Chapman S."/>
            <person name="Gujja S."/>
            <person name="Saif S."/>
            <person name="Birren B."/>
        </authorList>
    </citation>
    <scope>NUCLEOTIDE SEQUENCE [LARGE SCALE GENOMIC DNA]</scope>
    <source>
        <strain evidence="3">BCC8398</strain>
    </source>
</reference>
<dbReference type="EMBL" id="KI669494">
    <property type="protein sequence ID" value="OCF36871.1"/>
    <property type="molecule type" value="Genomic_DNA"/>
</dbReference>
<keyword evidence="1" id="KW-0732">Signal</keyword>
<evidence type="ECO:0000256" key="1">
    <source>
        <dbReference type="SAM" id="SignalP"/>
    </source>
</evidence>